<feature type="region of interest" description="Disordered" evidence="1">
    <location>
        <begin position="15"/>
        <end position="37"/>
    </location>
</feature>
<reference evidence="2" key="1">
    <citation type="submission" date="2018-05" db="EMBL/GenBank/DDBJ databases">
        <authorList>
            <person name="Lanie J.A."/>
            <person name="Ng W.-L."/>
            <person name="Kazmierczak K.M."/>
            <person name="Andrzejewski T.M."/>
            <person name="Davidsen T.M."/>
            <person name="Wayne K.J."/>
            <person name="Tettelin H."/>
            <person name="Glass J.I."/>
            <person name="Rusch D."/>
            <person name="Podicherti R."/>
            <person name="Tsui H.-C.T."/>
            <person name="Winkler M.E."/>
        </authorList>
    </citation>
    <scope>NUCLEOTIDE SEQUENCE</scope>
</reference>
<dbReference type="EMBL" id="UINC01027569">
    <property type="protein sequence ID" value="SVB07031.1"/>
    <property type="molecule type" value="Genomic_DNA"/>
</dbReference>
<evidence type="ECO:0000256" key="1">
    <source>
        <dbReference type="SAM" id="MobiDB-lite"/>
    </source>
</evidence>
<dbReference type="AlphaFoldDB" id="A0A382B0F5"/>
<protein>
    <submittedName>
        <fullName evidence="2">Uncharacterized protein</fullName>
    </submittedName>
</protein>
<sequence>EYAEGYKAIMDVLHSKMKPLEDQPQGDQRKESYEDPD</sequence>
<evidence type="ECO:0000313" key="2">
    <source>
        <dbReference type="EMBL" id="SVB07031.1"/>
    </source>
</evidence>
<proteinExistence type="predicted"/>
<accession>A0A382B0F5</accession>
<feature type="non-terminal residue" evidence="2">
    <location>
        <position position="1"/>
    </location>
</feature>
<feature type="compositionally biased region" description="Basic and acidic residues" evidence="1">
    <location>
        <begin position="27"/>
        <end position="37"/>
    </location>
</feature>
<organism evidence="2">
    <name type="scientific">marine metagenome</name>
    <dbReference type="NCBI Taxonomy" id="408172"/>
    <lineage>
        <taxon>unclassified sequences</taxon>
        <taxon>metagenomes</taxon>
        <taxon>ecological metagenomes</taxon>
    </lineage>
</organism>
<gene>
    <name evidence="2" type="ORF">METZ01_LOCUS159885</name>
</gene>
<name>A0A382B0F5_9ZZZZ</name>